<keyword evidence="6" id="KW-1185">Reference proteome</keyword>
<keyword evidence="3" id="KW-0274">FAD</keyword>
<evidence type="ECO:0000313" key="6">
    <source>
        <dbReference type="Proteomes" id="UP000541444"/>
    </source>
</evidence>
<comment type="cofactor">
    <cofactor evidence="1">
        <name>FAD</name>
        <dbReference type="ChEBI" id="CHEBI:57692"/>
    </cofactor>
</comment>
<dbReference type="GO" id="GO:0003955">
    <property type="term" value="F:NAD(P)H dehydrogenase (quinone) activity"/>
    <property type="evidence" value="ECO:0007669"/>
    <property type="project" value="TreeGrafter"/>
</dbReference>
<evidence type="ECO:0000256" key="1">
    <source>
        <dbReference type="ARBA" id="ARBA00001974"/>
    </source>
</evidence>
<sequence>MMILPANAQVVAHQGQNHARCSNLMDECEANLEGPLRLRGSERYRFHPIRYRHQGEFDPLGGEQIAMQLPGDWVLIGQSPQWLWYSVYPSKIVRSRTKDGIRLGKTVYFWEAVKSNLLNS</sequence>
<dbReference type="InterPro" id="IPR051169">
    <property type="entry name" value="NADH-Q_oxidoreductase"/>
</dbReference>
<evidence type="ECO:0000256" key="4">
    <source>
        <dbReference type="ARBA" id="ARBA00023002"/>
    </source>
</evidence>
<organism evidence="5 6">
    <name type="scientific">Kingdonia uniflora</name>
    <dbReference type="NCBI Taxonomy" id="39325"/>
    <lineage>
        <taxon>Eukaryota</taxon>
        <taxon>Viridiplantae</taxon>
        <taxon>Streptophyta</taxon>
        <taxon>Embryophyta</taxon>
        <taxon>Tracheophyta</taxon>
        <taxon>Spermatophyta</taxon>
        <taxon>Magnoliopsida</taxon>
        <taxon>Ranunculales</taxon>
        <taxon>Circaeasteraceae</taxon>
        <taxon>Kingdonia</taxon>
    </lineage>
</organism>
<evidence type="ECO:0000313" key="5">
    <source>
        <dbReference type="EMBL" id="KAF6167045.1"/>
    </source>
</evidence>
<dbReference type="Proteomes" id="UP000541444">
    <property type="component" value="Unassembled WGS sequence"/>
</dbReference>
<dbReference type="Gene3D" id="3.50.50.100">
    <property type="match status" value="1"/>
</dbReference>
<accession>A0A7J7NIM8</accession>
<protein>
    <submittedName>
        <fullName evidence="5">Uncharacterized protein</fullName>
    </submittedName>
</protein>
<keyword evidence="4" id="KW-0560">Oxidoreductase</keyword>
<dbReference type="AlphaFoldDB" id="A0A7J7NIM8"/>
<evidence type="ECO:0000256" key="3">
    <source>
        <dbReference type="ARBA" id="ARBA00022827"/>
    </source>
</evidence>
<evidence type="ECO:0000256" key="2">
    <source>
        <dbReference type="ARBA" id="ARBA00022630"/>
    </source>
</evidence>
<dbReference type="PANTHER" id="PTHR42913:SF3">
    <property type="entry name" value="64 KDA MITOCHONDRIAL NADH DEHYDROGENASE (EUROFUNG)"/>
    <property type="match status" value="1"/>
</dbReference>
<dbReference type="PANTHER" id="PTHR42913">
    <property type="entry name" value="APOPTOSIS-INDUCING FACTOR 1"/>
    <property type="match status" value="1"/>
</dbReference>
<dbReference type="OrthoDB" id="3244603at2759"/>
<dbReference type="EMBL" id="JACGCM010000766">
    <property type="protein sequence ID" value="KAF6167045.1"/>
    <property type="molecule type" value="Genomic_DNA"/>
</dbReference>
<keyword evidence="2" id="KW-0285">Flavoprotein</keyword>
<gene>
    <name evidence="5" type="ORF">GIB67_041300</name>
</gene>
<proteinExistence type="predicted"/>
<comment type="caution">
    <text evidence="5">The sequence shown here is derived from an EMBL/GenBank/DDBJ whole genome shotgun (WGS) entry which is preliminary data.</text>
</comment>
<reference evidence="5 6" key="1">
    <citation type="journal article" date="2020" name="IScience">
        <title>Genome Sequencing of the Endangered Kingdonia uniflora (Circaeasteraceae, Ranunculales) Reveals Potential Mechanisms of Evolutionary Specialization.</title>
        <authorList>
            <person name="Sun Y."/>
            <person name="Deng T."/>
            <person name="Zhang A."/>
            <person name="Moore M.J."/>
            <person name="Landis J.B."/>
            <person name="Lin N."/>
            <person name="Zhang H."/>
            <person name="Zhang X."/>
            <person name="Huang J."/>
            <person name="Zhang X."/>
            <person name="Sun H."/>
            <person name="Wang H."/>
        </authorList>
    </citation>
    <scope>NUCLEOTIDE SEQUENCE [LARGE SCALE GENOMIC DNA]</scope>
    <source>
        <strain evidence="5">TB1705</strain>
        <tissue evidence="5">Leaf</tissue>
    </source>
</reference>
<name>A0A7J7NIM8_9MAGN</name>
<dbReference type="GO" id="GO:0019646">
    <property type="term" value="P:aerobic electron transport chain"/>
    <property type="evidence" value="ECO:0007669"/>
    <property type="project" value="TreeGrafter"/>
</dbReference>